<dbReference type="SUPFAM" id="SSF46689">
    <property type="entry name" value="Homeodomain-like"/>
    <property type="match status" value="1"/>
</dbReference>
<gene>
    <name evidence="9" type="ORF">ANN_03112</name>
</gene>
<dbReference type="InterPro" id="IPR004875">
    <property type="entry name" value="DDE_SF_endonuclease_dom"/>
</dbReference>
<dbReference type="PANTHER" id="PTHR19303">
    <property type="entry name" value="TRANSPOSON"/>
    <property type="match status" value="1"/>
</dbReference>
<evidence type="ECO:0000256" key="3">
    <source>
        <dbReference type="ARBA" id="ARBA00022771"/>
    </source>
</evidence>
<evidence type="ECO:0000259" key="6">
    <source>
        <dbReference type="Pfam" id="PF00628"/>
    </source>
</evidence>
<dbReference type="Gene3D" id="3.30.40.10">
    <property type="entry name" value="Zinc/RING finger domain, C3HC4 (zinc finger)"/>
    <property type="match status" value="1"/>
</dbReference>
<keyword evidence="3" id="KW-0863">Zinc-finger</keyword>
<feature type="region of interest" description="Disordered" evidence="5">
    <location>
        <begin position="1"/>
        <end position="23"/>
    </location>
</feature>
<dbReference type="InterPro" id="IPR013083">
    <property type="entry name" value="Znf_RING/FYVE/PHD"/>
</dbReference>
<keyword evidence="4" id="KW-0862">Zinc</keyword>
<feature type="domain" description="HTH psq-type" evidence="8">
    <location>
        <begin position="45"/>
        <end position="84"/>
    </location>
</feature>
<reference evidence="9 10" key="1">
    <citation type="journal article" date="2022" name="Allergy">
        <title>Genome assembly and annotation of Periplaneta americana reveal a comprehensive cockroach allergen profile.</title>
        <authorList>
            <person name="Wang L."/>
            <person name="Xiong Q."/>
            <person name="Saelim N."/>
            <person name="Wang L."/>
            <person name="Nong W."/>
            <person name="Wan A.T."/>
            <person name="Shi M."/>
            <person name="Liu X."/>
            <person name="Cao Q."/>
            <person name="Hui J.H.L."/>
            <person name="Sookrung N."/>
            <person name="Leung T.F."/>
            <person name="Tungtrongchitr A."/>
            <person name="Tsui S.K.W."/>
        </authorList>
    </citation>
    <scope>NUCLEOTIDE SEQUENCE [LARGE SCALE GENOMIC DNA]</scope>
    <source>
        <strain evidence="9">PWHHKU_190912</strain>
    </source>
</reference>
<feature type="domain" description="DDE-1" evidence="7">
    <location>
        <begin position="249"/>
        <end position="364"/>
    </location>
</feature>
<dbReference type="InterPro" id="IPR011011">
    <property type="entry name" value="Znf_FYVE_PHD"/>
</dbReference>
<sequence>MTIATHRNRKPTPERKRTDLPDNCSQTNMTTREARKSKGIYCKWTKENLTKALKAVKDGVHINEAARRFNIPQTTLKRYNKGEVSMPIVPIGRPTDLPAEVEEDLVQHLLHLERMFYGLTRKAVMKLAYDIAVRNGLKTRFCHEKKTARKEWFACFMKCHPEISLRTPEATSLPRASGFNRVVVGKFFDTLEKLVADNNITASRIFNMDETSHTVVQRPEKIVAQRGKHQVGSIKSCERGQNVTGVYALNATGFYVPPMLIYGRKRMKDSLAFGAPAGTIFCCQEKGWMNADIFCEWMRHFIFVVKPSPEEKVLLIVDGHTSHTQSLNAIEIARKHGVIMLSLPSHCTHRMQPLDVGFFKPLNTFMGSAIAGRLREKPGQPLTTEHIASLVGVAFPRAATMSTAINAFRAAGIWPVDRHVFSDADFAPSDVTDQPQISQAQTEPATGHQKLKQKSPSQMLQVKTLLRQQVLSQITTFPSSRLVLFRPHPKEGTAARHTMNKDQETICIICGESQEEDWIQCYKCKGWAHEECADINDEVYYFYDKCS</sequence>
<feature type="compositionally biased region" description="Basic and acidic residues" evidence="5">
    <location>
        <begin position="11"/>
        <end position="20"/>
    </location>
</feature>
<evidence type="ECO:0000313" key="9">
    <source>
        <dbReference type="EMBL" id="KAJ4451643.1"/>
    </source>
</evidence>
<dbReference type="CDD" id="cd15517">
    <property type="entry name" value="PHD_TCF19_like"/>
    <property type="match status" value="1"/>
</dbReference>
<keyword evidence="2" id="KW-0479">Metal-binding</keyword>
<proteinExistence type="predicted"/>
<dbReference type="PANTHER" id="PTHR19303:SF74">
    <property type="entry name" value="POGO TRANSPOSABLE ELEMENT WITH KRAB DOMAIN"/>
    <property type="match status" value="1"/>
</dbReference>
<organism evidence="9 10">
    <name type="scientific">Periplaneta americana</name>
    <name type="common">American cockroach</name>
    <name type="synonym">Blatta americana</name>
    <dbReference type="NCBI Taxonomy" id="6978"/>
    <lineage>
        <taxon>Eukaryota</taxon>
        <taxon>Metazoa</taxon>
        <taxon>Ecdysozoa</taxon>
        <taxon>Arthropoda</taxon>
        <taxon>Hexapoda</taxon>
        <taxon>Insecta</taxon>
        <taxon>Pterygota</taxon>
        <taxon>Neoptera</taxon>
        <taxon>Polyneoptera</taxon>
        <taxon>Dictyoptera</taxon>
        <taxon>Blattodea</taxon>
        <taxon>Blattoidea</taxon>
        <taxon>Blattidae</taxon>
        <taxon>Blattinae</taxon>
        <taxon>Periplaneta</taxon>
    </lineage>
</organism>
<evidence type="ECO:0000259" key="7">
    <source>
        <dbReference type="Pfam" id="PF03184"/>
    </source>
</evidence>
<feature type="compositionally biased region" description="Basic residues" evidence="5">
    <location>
        <begin position="1"/>
        <end position="10"/>
    </location>
</feature>
<evidence type="ECO:0000256" key="4">
    <source>
        <dbReference type="ARBA" id="ARBA00022833"/>
    </source>
</evidence>
<dbReference type="Pfam" id="PF05225">
    <property type="entry name" value="HTH_psq"/>
    <property type="match status" value="1"/>
</dbReference>
<dbReference type="Pfam" id="PF00628">
    <property type="entry name" value="PHD"/>
    <property type="match status" value="1"/>
</dbReference>
<comment type="caution">
    <text evidence="9">The sequence shown here is derived from an EMBL/GenBank/DDBJ whole genome shotgun (WGS) entry which is preliminary data.</text>
</comment>
<evidence type="ECO:0000256" key="2">
    <source>
        <dbReference type="ARBA" id="ARBA00022723"/>
    </source>
</evidence>
<evidence type="ECO:0000256" key="1">
    <source>
        <dbReference type="ARBA" id="ARBA00004123"/>
    </source>
</evidence>
<dbReference type="InterPro" id="IPR007889">
    <property type="entry name" value="HTH_Psq"/>
</dbReference>
<protein>
    <submittedName>
        <fullName evidence="9">Uncharacterized protein</fullName>
    </submittedName>
</protein>
<comment type="subcellular location">
    <subcellularLocation>
        <location evidence="1">Nucleus</location>
    </subcellularLocation>
</comment>
<feature type="region of interest" description="Disordered" evidence="5">
    <location>
        <begin position="429"/>
        <end position="454"/>
    </location>
</feature>
<dbReference type="Gene3D" id="1.10.10.60">
    <property type="entry name" value="Homeodomain-like"/>
    <property type="match status" value="1"/>
</dbReference>
<accession>A0ABQ8TZB7</accession>
<dbReference type="Proteomes" id="UP001148838">
    <property type="component" value="Unassembled WGS sequence"/>
</dbReference>
<evidence type="ECO:0000313" key="10">
    <source>
        <dbReference type="Proteomes" id="UP001148838"/>
    </source>
</evidence>
<feature type="compositionally biased region" description="Polar residues" evidence="5">
    <location>
        <begin position="431"/>
        <end position="444"/>
    </location>
</feature>
<dbReference type="InterPro" id="IPR009057">
    <property type="entry name" value="Homeodomain-like_sf"/>
</dbReference>
<dbReference type="Pfam" id="PF03184">
    <property type="entry name" value="DDE_1"/>
    <property type="match status" value="1"/>
</dbReference>
<dbReference type="InterPro" id="IPR050863">
    <property type="entry name" value="CenT-Element_Derived"/>
</dbReference>
<dbReference type="SUPFAM" id="SSF57903">
    <property type="entry name" value="FYVE/PHD zinc finger"/>
    <property type="match status" value="1"/>
</dbReference>
<dbReference type="InterPro" id="IPR019787">
    <property type="entry name" value="Znf_PHD-finger"/>
</dbReference>
<feature type="domain" description="PHD-type" evidence="6">
    <location>
        <begin position="507"/>
        <end position="538"/>
    </location>
</feature>
<evidence type="ECO:0000259" key="8">
    <source>
        <dbReference type="Pfam" id="PF05225"/>
    </source>
</evidence>
<dbReference type="EMBL" id="JAJSOF020000001">
    <property type="protein sequence ID" value="KAJ4451643.1"/>
    <property type="molecule type" value="Genomic_DNA"/>
</dbReference>
<keyword evidence="10" id="KW-1185">Reference proteome</keyword>
<name>A0ABQ8TZB7_PERAM</name>
<evidence type="ECO:0000256" key="5">
    <source>
        <dbReference type="SAM" id="MobiDB-lite"/>
    </source>
</evidence>